<keyword evidence="8" id="KW-1185">Reference proteome</keyword>
<dbReference type="PANTHER" id="PTHR43046:SF12">
    <property type="entry name" value="GDP-MANNOSE MANNOSYL HYDROLASE"/>
    <property type="match status" value="1"/>
</dbReference>
<dbReference type="InterPro" id="IPR020476">
    <property type="entry name" value="Nudix_hydrolase"/>
</dbReference>
<dbReference type="Pfam" id="PF00293">
    <property type="entry name" value="NUDIX"/>
    <property type="match status" value="1"/>
</dbReference>
<evidence type="ECO:0000256" key="1">
    <source>
        <dbReference type="ARBA" id="ARBA00001946"/>
    </source>
</evidence>
<dbReference type="Proteomes" id="UP000008495">
    <property type="component" value="Unassembled WGS sequence"/>
</dbReference>
<keyword evidence="4" id="KW-0460">Magnesium</keyword>
<name>K6VR87_9MICO</name>
<dbReference type="GO" id="GO:0016787">
    <property type="term" value="F:hydrolase activity"/>
    <property type="evidence" value="ECO:0007669"/>
    <property type="project" value="UniProtKB-KW"/>
</dbReference>
<dbReference type="STRING" id="100225.SAMN05421595_0387"/>
<evidence type="ECO:0000313" key="8">
    <source>
        <dbReference type="Proteomes" id="UP000008495"/>
    </source>
</evidence>
<dbReference type="SUPFAM" id="SSF55811">
    <property type="entry name" value="Nudix"/>
    <property type="match status" value="1"/>
</dbReference>
<comment type="cofactor">
    <cofactor evidence="1">
        <name>Mg(2+)</name>
        <dbReference type="ChEBI" id="CHEBI:18420"/>
    </cofactor>
</comment>
<dbReference type="InterPro" id="IPR000086">
    <property type="entry name" value="NUDIX_hydrolase_dom"/>
</dbReference>
<dbReference type="Gene3D" id="3.90.79.10">
    <property type="entry name" value="Nucleoside Triphosphate Pyrophosphohydrolase"/>
    <property type="match status" value="1"/>
</dbReference>
<proteinExistence type="inferred from homology"/>
<protein>
    <submittedName>
        <fullName evidence="7">Putative hydrolase</fullName>
    </submittedName>
</protein>
<evidence type="ECO:0000259" key="6">
    <source>
        <dbReference type="PROSITE" id="PS51462"/>
    </source>
</evidence>
<dbReference type="eggNOG" id="COG1051">
    <property type="taxonomic scope" value="Bacteria"/>
</dbReference>
<organism evidence="7 8">
    <name type="scientific">Austwickia chelonae NBRC 105200</name>
    <dbReference type="NCBI Taxonomy" id="1184607"/>
    <lineage>
        <taxon>Bacteria</taxon>
        <taxon>Bacillati</taxon>
        <taxon>Actinomycetota</taxon>
        <taxon>Actinomycetes</taxon>
        <taxon>Micrococcales</taxon>
        <taxon>Dermatophilaceae</taxon>
        <taxon>Austwickia</taxon>
    </lineage>
</organism>
<dbReference type="InterPro" id="IPR020084">
    <property type="entry name" value="NUDIX_hydrolase_CS"/>
</dbReference>
<dbReference type="RefSeq" id="WP_006502627.1">
    <property type="nucleotide sequence ID" value="NZ_BAGZ01000008.1"/>
</dbReference>
<evidence type="ECO:0000313" key="7">
    <source>
        <dbReference type="EMBL" id="GAB77875.1"/>
    </source>
</evidence>
<accession>K6VR87</accession>
<sequence>MPAELQLSASAIMLDEAGRLLVVKPTYKSGWTVPGGMAEAGESPWEACRREVFEETGLFLATGKLVCVDTRPSRRGGVLGLRYLFRAGPLSVDEVVAVRVQPGEIEDFSLVTRDDAFSLLRPPVARRVRAGWDAPCCVYLEDGRPVPGVS</sequence>
<dbReference type="PRINTS" id="PR00502">
    <property type="entry name" value="NUDIXFAMILY"/>
</dbReference>
<gene>
    <name evidence="7" type="ORF">AUCHE_08_01180</name>
</gene>
<keyword evidence="3 5" id="KW-0378">Hydrolase</keyword>
<comment type="similarity">
    <text evidence="2 5">Belongs to the Nudix hydrolase family.</text>
</comment>
<evidence type="ECO:0000256" key="5">
    <source>
        <dbReference type="RuleBase" id="RU003476"/>
    </source>
</evidence>
<feature type="domain" description="Nudix hydrolase" evidence="6">
    <location>
        <begin position="4"/>
        <end position="135"/>
    </location>
</feature>
<evidence type="ECO:0000256" key="3">
    <source>
        <dbReference type="ARBA" id="ARBA00022801"/>
    </source>
</evidence>
<dbReference type="CDD" id="cd18876">
    <property type="entry name" value="NUDIX_Hydrolase"/>
    <property type="match status" value="1"/>
</dbReference>
<evidence type="ECO:0000256" key="4">
    <source>
        <dbReference type="ARBA" id="ARBA00022842"/>
    </source>
</evidence>
<dbReference type="EMBL" id="BAGZ01000008">
    <property type="protein sequence ID" value="GAB77875.1"/>
    <property type="molecule type" value="Genomic_DNA"/>
</dbReference>
<dbReference type="AlphaFoldDB" id="K6VR87"/>
<dbReference type="PROSITE" id="PS00893">
    <property type="entry name" value="NUDIX_BOX"/>
    <property type="match status" value="1"/>
</dbReference>
<dbReference type="InterPro" id="IPR015797">
    <property type="entry name" value="NUDIX_hydrolase-like_dom_sf"/>
</dbReference>
<reference evidence="7 8" key="1">
    <citation type="submission" date="2012-08" db="EMBL/GenBank/DDBJ databases">
        <title>Whole genome shotgun sequence of Austwickia chelonae NBRC 105200.</title>
        <authorList>
            <person name="Yoshida I."/>
            <person name="Hosoyama A."/>
            <person name="Tsuchikane K."/>
            <person name="Katsumata H."/>
            <person name="Ando Y."/>
            <person name="Ohji S."/>
            <person name="Hamada M."/>
            <person name="Tamura T."/>
            <person name="Yamazoe A."/>
            <person name="Yamazaki S."/>
            <person name="Fujita N."/>
        </authorList>
    </citation>
    <scope>NUCLEOTIDE SEQUENCE [LARGE SCALE GENOMIC DNA]</scope>
    <source>
        <strain evidence="7 8">NBRC 105200</strain>
    </source>
</reference>
<dbReference type="PANTHER" id="PTHR43046">
    <property type="entry name" value="GDP-MANNOSE MANNOSYL HYDROLASE"/>
    <property type="match status" value="1"/>
</dbReference>
<dbReference type="PROSITE" id="PS51462">
    <property type="entry name" value="NUDIX"/>
    <property type="match status" value="1"/>
</dbReference>
<evidence type="ECO:0000256" key="2">
    <source>
        <dbReference type="ARBA" id="ARBA00005582"/>
    </source>
</evidence>
<comment type="caution">
    <text evidence="7">The sequence shown here is derived from an EMBL/GenBank/DDBJ whole genome shotgun (WGS) entry which is preliminary data.</text>
</comment>